<dbReference type="GO" id="GO:0022857">
    <property type="term" value="F:transmembrane transporter activity"/>
    <property type="evidence" value="ECO:0007669"/>
    <property type="project" value="InterPro"/>
</dbReference>
<feature type="transmembrane region" description="Helical" evidence="6">
    <location>
        <begin position="155"/>
        <end position="176"/>
    </location>
</feature>
<evidence type="ECO:0000256" key="2">
    <source>
        <dbReference type="ARBA" id="ARBA00022448"/>
    </source>
</evidence>
<dbReference type="PANTHER" id="PTHR23505:SF79">
    <property type="entry name" value="PROTEIN SPINSTER"/>
    <property type="match status" value="1"/>
</dbReference>
<comment type="caution">
    <text evidence="8">The sequence shown here is derived from an EMBL/GenBank/DDBJ whole genome shotgun (WGS) entry which is preliminary data.</text>
</comment>
<feature type="transmembrane region" description="Helical" evidence="6">
    <location>
        <begin position="96"/>
        <end position="114"/>
    </location>
</feature>
<proteinExistence type="predicted"/>
<feature type="transmembrane region" description="Helical" evidence="6">
    <location>
        <begin position="196"/>
        <end position="215"/>
    </location>
</feature>
<dbReference type="PANTHER" id="PTHR23505">
    <property type="entry name" value="SPINSTER"/>
    <property type="match status" value="1"/>
</dbReference>
<dbReference type="InterPro" id="IPR020846">
    <property type="entry name" value="MFS_dom"/>
</dbReference>
<keyword evidence="5 6" id="KW-0472">Membrane</keyword>
<feature type="transmembrane region" description="Helical" evidence="6">
    <location>
        <begin position="445"/>
        <end position="468"/>
    </location>
</feature>
<evidence type="ECO:0000259" key="7">
    <source>
        <dbReference type="PROSITE" id="PS50850"/>
    </source>
</evidence>
<dbReference type="InterPro" id="IPR011701">
    <property type="entry name" value="MFS"/>
</dbReference>
<sequence>MTGRETSSTAADVARPGLPPVGGAYAKYVLGVLMVVYIFNFIDRSILTILGPYIQKDLGLSDGQLGLLSGTVFALFYGLFGLALGKLADTWLRTRTIALGLAVWSGMTALSGFATNFGGLAAARVGVGVGEASASPAAYSLISDWFPKARRATALAIYSSGIFIGAGLSFAISGVVVEGWNNAFAPGTAPLGLAGWQAAFLIIGLPGVLLALLVLTLKEPPRGYADGLPAGPREPHPFRKTIAELGTVLPPFTLIGLRRAGASAGVIRANLLAIVAVVIAAILLTMWTDSLIPAEKLKVLARIGGIPLTSNAIQWASMALGVYGVTSWAQSLAVRDKPLFALTWGTPTFLQAAGAGTLISFGSYAVGAWVYIYAFRNLGATPATAGLFLGLGSAIGGWVGTSLGGIIGDAWRKRSPSGRLVVSLLASILPLPVSIFAFWTQDLNAFYIAIFLTNLISTFWLGGVTASMQDLVLPRMRGTAGAMFFLGTTMLGLGNGPYVVGLISDATGDLQFAIRCTFLAAPVVWLLLVLAIRGLPRAESTSLARARAAGEPV</sequence>
<feature type="transmembrane region" description="Helical" evidence="6">
    <location>
        <begin position="420"/>
        <end position="439"/>
    </location>
</feature>
<name>A0A7C9GRS9_9SPHN</name>
<feature type="transmembrane region" description="Helical" evidence="6">
    <location>
        <begin position="512"/>
        <end position="532"/>
    </location>
</feature>
<dbReference type="AlphaFoldDB" id="A0A7C9GRS9"/>
<dbReference type="GO" id="GO:0016020">
    <property type="term" value="C:membrane"/>
    <property type="evidence" value="ECO:0007669"/>
    <property type="project" value="UniProtKB-SubCell"/>
</dbReference>
<dbReference type="Pfam" id="PF07690">
    <property type="entry name" value="MFS_1"/>
    <property type="match status" value="1"/>
</dbReference>
<feature type="transmembrane region" description="Helical" evidence="6">
    <location>
        <begin position="312"/>
        <end position="329"/>
    </location>
</feature>
<dbReference type="CDD" id="cd17328">
    <property type="entry name" value="MFS_spinster_like"/>
    <property type="match status" value="1"/>
</dbReference>
<dbReference type="OrthoDB" id="7400989at2"/>
<evidence type="ECO:0000256" key="3">
    <source>
        <dbReference type="ARBA" id="ARBA00022692"/>
    </source>
</evidence>
<keyword evidence="9" id="KW-1185">Reference proteome</keyword>
<dbReference type="EMBL" id="WIOL01000003">
    <property type="protein sequence ID" value="MQT17371.1"/>
    <property type="molecule type" value="Genomic_DNA"/>
</dbReference>
<dbReference type="Gene3D" id="1.20.1250.20">
    <property type="entry name" value="MFS general substrate transporter like domains"/>
    <property type="match status" value="2"/>
</dbReference>
<protein>
    <submittedName>
        <fullName evidence="8">MFS transporter</fullName>
    </submittedName>
</protein>
<dbReference type="InterPro" id="IPR044770">
    <property type="entry name" value="MFS_spinster-like"/>
</dbReference>
<keyword evidence="2" id="KW-0813">Transport</keyword>
<feature type="transmembrane region" description="Helical" evidence="6">
    <location>
        <begin position="269"/>
        <end position="292"/>
    </location>
</feature>
<feature type="domain" description="Major facilitator superfamily (MFS) profile" evidence="7">
    <location>
        <begin position="29"/>
        <end position="539"/>
    </location>
</feature>
<evidence type="ECO:0000313" key="8">
    <source>
        <dbReference type="EMBL" id="MQT17371.1"/>
    </source>
</evidence>
<gene>
    <name evidence="8" type="ORF">F3168_08855</name>
</gene>
<evidence type="ECO:0000256" key="1">
    <source>
        <dbReference type="ARBA" id="ARBA00004141"/>
    </source>
</evidence>
<evidence type="ECO:0000256" key="6">
    <source>
        <dbReference type="SAM" id="Phobius"/>
    </source>
</evidence>
<dbReference type="SUPFAM" id="SSF103473">
    <property type="entry name" value="MFS general substrate transporter"/>
    <property type="match status" value="1"/>
</dbReference>
<evidence type="ECO:0000256" key="5">
    <source>
        <dbReference type="ARBA" id="ARBA00023136"/>
    </source>
</evidence>
<feature type="transmembrane region" description="Helical" evidence="6">
    <location>
        <begin position="386"/>
        <end position="408"/>
    </location>
</feature>
<comment type="subcellular location">
    <subcellularLocation>
        <location evidence="1">Membrane</location>
        <topology evidence="1">Multi-pass membrane protein</topology>
    </subcellularLocation>
</comment>
<feature type="transmembrane region" description="Helical" evidence="6">
    <location>
        <begin position="480"/>
        <end position="500"/>
    </location>
</feature>
<evidence type="ECO:0000313" key="9">
    <source>
        <dbReference type="Proteomes" id="UP000481327"/>
    </source>
</evidence>
<accession>A0A7C9GRS9</accession>
<feature type="transmembrane region" description="Helical" evidence="6">
    <location>
        <begin position="349"/>
        <end position="374"/>
    </location>
</feature>
<keyword evidence="3 6" id="KW-0812">Transmembrane</keyword>
<dbReference type="InterPro" id="IPR036259">
    <property type="entry name" value="MFS_trans_sf"/>
</dbReference>
<dbReference type="Proteomes" id="UP000481327">
    <property type="component" value="Unassembled WGS sequence"/>
</dbReference>
<organism evidence="8 9">
    <name type="scientific">Sandarakinorhabdus fusca</name>
    <dbReference type="NCBI Taxonomy" id="1439888"/>
    <lineage>
        <taxon>Bacteria</taxon>
        <taxon>Pseudomonadati</taxon>
        <taxon>Pseudomonadota</taxon>
        <taxon>Alphaproteobacteria</taxon>
        <taxon>Sphingomonadales</taxon>
        <taxon>Sphingosinicellaceae</taxon>
        <taxon>Sandarakinorhabdus</taxon>
    </lineage>
</organism>
<dbReference type="PROSITE" id="PS50850">
    <property type="entry name" value="MFS"/>
    <property type="match status" value="1"/>
</dbReference>
<dbReference type="RefSeq" id="WP_152577845.1">
    <property type="nucleotide sequence ID" value="NZ_JAATJI010000002.1"/>
</dbReference>
<evidence type="ECO:0000256" key="4">
    <source>
        <dbReference type="ARBA" id="ARBA00022989"/>
    </source>
</evidence>
<feature type="transmembrane region" description="Helical" evidence="6">
    <location>
        <begin position="25"/>
        <end position="42"/>
    </location>
</feature>
<keyword evidence="4 6" id="KW-1133">Transmembrane helix</keyword>
<feature type="transmembrane region" description="Helical" evidence="6">
    <location>
        <begin position="63"/>
        <end position="84"/>
    </location>
</feature>
<reference evidence="8 9" key="1">
    <citation type="submission" date="2019-09" db="EMBL/GenBank/DDBJ databases">
        <title>Polymorphobacter sp. isolated from a lake in China.</title>
        <authorList>
            <person name="Liu Z."/>
        </authorList>
    </citation>
    <scope>NUCLEOTIDE SEQUENCE [LARGE SCALE GENOMIC DNA]</scope>
    <source>
        <strain evidence="8 9">D40P</strain>
    </source>
</reference>